<evidence type="ECO:0000313" key="1">
    <source>
        <dbReference type="EMBL" id="SFV54355.1"/>
    </source>
</evidence>
<protein>
    <submittedName>
        <fullName evidence="1">Uncharacterized protein</fullName>
    </submittedName>
</protein>
<reference evidence="1" key="1">
    <citation type="submission" date="2016-10" db="EMBL/GenBank/DDBJ databases">
        <authorList>
            <person name="de Groot N.N."/>
        </authorList>
    </citation>
    <scope>NUCLEOTIDE SEQUENCE</scope>
</reference>
<gene>
    <name evidence="1" type="ORF">MNB_SV-8-814</name>
</gene>
<organism evidence="1">
    <name type="scientific">hydrothermal vent metagenome</name>
    <dbReference type="NCBI Taxonomy" id="652676"/>
    <lineage>
        <taxon>unclassified sequences</taxon>
        <taxon>metagenomes</taxon>
        <taxon>ecological metagenomes</taxon>
    </lineage>
</organism>
<name>A0A1W1BLJ0_9ZZZZ</name>
<dbReference type="EMBL" id="FPHD01000025">
    <property type="protein sequence ID" value="SFV54355.1"/>
    <property type="molecule type" value="Genomic_DNA"/>
</dbReference>
<accession>A0A1W1BLJ0</accession>
<proteinExistence type="predicted"/>
<sequence>MKFIIDLIEDVREQIGNHEEYLVTAGLLKADENDSEKLIYAGEAPLNTTVLDEQKRQLIFKMDGSELELTIGEIIPPLLISDMDRMMYELRMDVNIQYKDMEIVGFGKNDQQKRYILFIRI</sequence>
<dbReference type="AlphaFoldDB" id="A0A1W1BLJ0"/>